<keyword evidence="3" id="KW-1185">Reference proteome</keyword>
<feature type="compositionally biased region" description="Polar residues" evidence="1">
    <location>
        <begin position="12"/>
        <end position="27"/>
    </location>
</feature>
<proteinExistence type="predicted"/>
<evidence type="ECO:0000256" key="1">
    <source>
        <dbReference type="SAM" id="MobiDB-lite"/>
    </source>
</evidence>
<reference evidence="2" key="1">
    <citation type="submission" date="2020-03" db="EMBL/GenBank/DDBJ databases">
        <authorList>
            <person name="Weist P."/>
        </authorList>
    </citation>
    <scope>NUCLEOTIDE SEQUENCE</scope>
</reference>
<protein>
    <submittedName>
        <fullName evidence="2">Uncharacterized protein</fullName>
    </submittedName>
</protein>
<dbReference type="AlphaFoldDB" id="A0A9N7VWJ0"/>
<feature type="region of interest" description="Disordered" evidence="1">
    <location>
        <begin position="1"/>
        <end position="104"/>
    </location>
</feature>
<comment type="caution">
    <text evidence="2">The sequence shown here is derived from an EMBL/GenBank/DDBJ whole genome shotgun (WGS) entry which is preliminary data.</text>
</comment>
<evidence type="ECO:0000313" key="3">
    <source>
        <dbReference type="Proteomes" id="UP001153269"/>
    </source>
</evidence>
<organism evidence="2 3">
    <name type="scientific">Pleuronectes platessa</name>
    <name type="common">European plaice</name>
    <dbReference type="NCBI Taxonomy" id="8262"/>
    <lineage>
        <taxon>Eukaryota</taxon>
        <taxon>Metazoa</taxon>
        <taxon>Chordata</taxon>
        <taxon>Craniata</taxon>
        <taxon>Vertebrata</taxon>
        <taxon>Euteleostomi</taxon>
        <taxon>Actinopterygii</taxon>
        <taxon>Neopterygii</taxon>
        <taxon>Teleostei</taxon>
        <taxon>Neoteleostei</taxon>
        <taxon>Acanthomorphata</taxon>
        <taxon>Carangaria</taxon>
        <taxon>Pleuronectiformes</taxon>
        <taxon>Pleuronectoidei</taxon>
        <taxon>Pleuronectidae</taxon>
        <taxon>Pleuronectes</taxon>
    </lineage>
</organism>
<feature type="compositionally biased region" description="Basic residues" evidence="1">
    <location>
        <begin position="1"/>
        <end position="11"/>
    </location>
</feature>
<gene>
    <name evidence="2" type="ORF">PLEPLA_LOCUS44893</name>
</gene>
<evidence type="ECO:0000313" key="2">
    <source>
        <dbReference type="EMBL" id="CAB1457089.1"/>
    </source>
</evidence>
<sequence length="104" mass="10958">MLGTRKGRNKTRTGSVQCSSSQTTSMMLKSGHFSLSLPRDEAMSDPQDNRHRSSGATVRDTEKEADPEGGSGGTEDGQHLAPTSPIPGGRSIAVGPSRAHKHDS</sequence>
<accession>A0A9N7VWJ0</accession>
<name>A0A9N7VWJ0_PLEPL</name>
<feature type="compositionally biased region" description="Basic and acidic residues" evidence="1">
    <location>
        <begin position="38"/>
        <end position="51"/>
    </location>
</feature>
<dbReference type="EMBL" id="CADEAL010004325">
    <property type="protein sequence ID" value="CAB1457089.1"/>
    <property type="molecule type" value="Genomic_DNA"/>
</dbReference>
<dbReference type="Proteomes" id="UP001153269">
    <property type="component" value="Unassembled WGS sequence"/>
</dbReference>